<feature type="transmembrane region" description="Helical" evidence="4">
    <location>
        <begin position="51"/>
        <end position="72"/>
    </location>
</feature>
<dbReference type="SUPFAM" id="SSF51735">
    <property type="entry name" value="NAD(P)-binding Rossmann-fold domains"/>
    <property type="match status" value="1"/>
</dbReference>
<dbReference type="GeneID" id="107111659"/>
<sequence>MGKHPNYNPSPLQNLFFRSKELGVAVQQKRESSNISPSLRHWFVMEEFQDWLFTFVGAITCFICLVNCIWFLKYFFPRIWSPVPQSFFQSMGEWAVITGAGDGIGKAYSFELAKRGLNTVLISRTLEKLKKVASEIEKATGRNVKIIQADFTKNDIYDDIEERLQGLEIGILVNNVGMLHNTYPCCFLDGSKKDEDLINCNMIAVSKMTQIIMKQMVSRQKGLILNIASAVGTFPCPLYTIYSASKAFVYTFSKALEVEYKTKGIIIQVVTPYGVSTPMSENPKPNLITKSAKAFVRESLDYVRLRDETHGCLAHEILAVFLHFVPLWVFHANRVQEIILRLNPKHR</sequence>
<keyword evidence="4" id="KW-0812">Transmembrane</keyword>
<dbReference type="CDD" id="cd05356">
    <property type="entry name" value="17beta-HSD1_like_SDR_c"/>
    <property type="match status" value="1"/>
</dbReference>
<evidence type="ECO:0000313" key="6">
    <source>
        <dbReference type="RefSeq" id="XP_015268150.1"/>
    </source>
</evidence>
<evidence type="ECO:0000256" key="4">
    <source>
        <dbReference type="SAM" id="Phobius"/>
    </source>
</evidence>
<name>A0ABM1K363_GEKJA</name>
<keyword evidence="4" id="KW-0472">Membrane</keyword>
<evidence type="ECO:0000256" key="2">
    <source>
        <dbReference type="ARBA" id="ARBA00023002"/>
    </source>
</evidence>
<dbReference type="Proteomes" id="UP000694871">
    <property type="component" value="Unplaced"/>
</dbReference>
<keyword evidence="1" id="KW-0752">Steroid biosynthesis</keyword>
<organism evidence="5 6">
    <name type="scientific">Gekko japonicus</name>
    <name type="common">Schlegel's Japanese gecko</name>
    <dbReference type="NCBI Taxonomy" id="146911"/>
    <lineage>
        <taxon>Eukaryota</taxon>
        <taxon>Metazoa</taxon>
        <taxon>Chordata</taxon>
        <taxon>Craniata</taxon>
        <taxon>Vertebrata</taxon>
        <taxon>Euteleostomi</taxon>
        <taxon>Lepidosauria</taxon>
        <taxon>Squamata</taxon>
        <taxon>Bifurcata</taxon>
        <taxon>Gekkota</taxon>
        <taxon>Gekkonidae</taxon>
        <taxon>Gekkoninae</taxon>
        <taxon>Gekko</taxon>
    </lineage>
</organism>
<dbReference type="InterPro" id="IPR036291">
    <property type="entry name" value="NAD(P)-bd_dom_sf"/>
</dbReference>
<dbReference type="PANTHER" id="PTHR43899:SF7">
    <property type="entry name" value="17-BETA-HYDROXYSTEROID DEHYDROGENASE TYPE 3"/>
    <property type="match status" value="1"/>
</dbReference>
<keyword evidence="5" id="KW-1185">Reference proteome</keyword>
<dbReference type="PANTHER" id="PTHR43899">
    <property type="entry name" value="RH59310P"/>
    <property type="match status" value="1"/>
</dbReference>
<keyword evidence="1" id="KW-0443">Lipid metabolism</keyword>
<dbReference type="InterPro" id="IPR002347">
    <property type="entry name" value="SDR_fam"/>
</dbReference>
<dbReference type="PRINTS" id="PR00080">
    <property type="entry name" value="SDRFAMILY"/>
</dbReference>
<dbReference type="Pfam" id="PF00106">
    <property type="entry name" value="adh_short"/>
    <property type="match status" value="1"/>
</dbReference>
<proteinExistence type="inferred from homology"/>
<dbReference type="PRINTS" id="PR00081">
    <property type="entry name" value="GDHRDH"/>
</dbReference>
<dbReference type="InterPro" id="IPR051019">
    <property type="entry name" value="VLCFA-Steroid_DH"/>
</dbReference>
<gene>
    <name evidence="6" type="primary">HSD17B3</name>
</gene>
<accession>A0ABM1K363</accession>
<reference evidence="6" key="1">
    <citation type="submission" date="2025-08" db="UniProtKB">
        <authorList>
            <consortium name="RefSeq"/>
        </authorList>
    </citation>
    <scope>IDENTIFICATION</scope>
</reference>
<dbReference type="RefSeq" id="XP_015268150.1">
    <property type="nucleotide sequence ID" value="XM_015412664.1"/>
</dbReference>
<evidence type="ECO:0000256" key="3">
    <source>
        <dbReference type="RuleBase" id="RU000363"/>
    </source>
</evidence>
<dbReference type="Gene3D" id="3.40.50.720">
    <property type="entry name" value="NAD(P)-binding Rossmann-like Domain"/>
    <property type="match status" value="1"/>
</dbReference>
<comment type="similarity">
    <text evidence="3">Belongs to the short-chain dehydrogenases/reductases (SDR) family.</text>
</comment>
<keyword evidence="2" id="KW-0560">Oxidoreductase</keyword>
<evidence type="ECO:0000256" key="1">
    <source>
        <dbReference type="ARBA" id="ARBA00022955"/>
    </source>
</evidence>
<protein>
    <submittedName>
        <fullName evidence="6">Testosterone 17-beta-dehydrogenase 3</fullName>
    </submittedName>
</protein>
<evidence type="ECO:0000313" key="5">
    <source>
        <dbReference type="Proteomes" id="UP000694871"/>
    </source>
</evidence>
<feature type="transmembrane region" description="Helical" evidence="4">
    <location>
        <begin position="223"/>
        <end position="242"/>
    </location>
</feature>
<keyword evidence="4" id="KW-1133">Transmembrane helix</keyword>
<keyword evidence="1" id="KW-0444">Lipid biosynthesis</keyword>